<dbReference type="Pfam" id="PF11753">
    <property type="entry name" value="DUF3310"/>
    <property type="match status" value="1"/>
</dbReference>
<protein>
    <submittedName>
        <fullName evidence="1">Uncharacterized protein</fullName>
    </submittedName>
</protein>
<dbReference type="AlphaFoldDB" id="T4VG95"/>
<dbReference type="PATRIC" id="fig|1233171.3.peg.3527"/>
<evidence type="ECO:0000313" key="2">
    <source>
        <dbReference type="Proteomes" id="UP000015688"/>
    </source>
</evidence>
<evidence type="ECO:0000313" key="1">
    <source>
        <dbReference type="EMBL" id="EQK39786.1"/>
    </source>
</evidence>
<dbReference type="Proteomes" id="UP000015688">
    <property type="component" value="Unassembled WGS sequence"/>
</dbReference>
<accession>T4VG95</accession>
<sequence>MRVKVVNNDGFEDIVEVGKTYTIDGNFNCVKHFEEWIWSSDKFIMRECELTETVNSMRFKYANTGDKVMCIDKLIGSSLTVGKIYEIREVVACRGDVIYIEVVNDKGKKVSYASDFFKKVNDDELDVDLSSKYHIHNKKPSKNPLEEKILNENKRKNIDKGNNNPIKPNHYKSGKFDVIAFCFEHELDFALGNVVKYVVRAGKKDSSKELEDLLKAQEYLNREIERVKASE</sequence>
<comment type="caution">
    <text evidence="1">The sequence shown here is derived from an EMBL/GenBank/DDBJ whole genome shotgun (WGS) entry which is preliminary data.</text>
</comment>
<name>T4VG95_PARBF</name>
<proteinExistence type="predicted"/>
<dbReference type="InterPro" id="IPR021739">
    <property type="entry name" value="SaV-like"/>
</dbReference>
<organism evidence="1 2">
    <name type="scientific">Paraclostridium bifermentans ATCC 638 = DSM 14991</name>
    <dbReference type="NCBI Taxonomy" id="1233171"/>
    <lineage>
        <taxon>Bacteria</taxon>
        <taxon>Bacillati</taxon>
        <taxon>Bacillota</taxon>
        <taxon>Clostridia</taxon>
        <taxon>Peptostreptococcales</taxon>
        <taxon>Peptostreptococcaceae</taxon>
        <taxon>Paraclostridium</taxon>
    </lineage>
</organism>
<gene>
    <name evidence="1" type="ORF">C672_3661</name>
</gene>
<dbReference type="EMBL" id="AVNC01000023">
    <property type="protein sequence ID" value="EQK39786.1"/>
    <property type="molecule type" value="Genomic_DNA"/>
</dbReference>
<reference evidence="1 2" key="1">
    <citation type="submission" date="2013-06" db="EMBL/GenBank/DDBJ databases">
        <authorList>
            <person name="Walk S."/>
            <person name="Aronoff D."/>
            <person name="Young V.Y."/>
            <person name="Marsh J."/>
            <person name="Harrison L."/>
            <person name="Daugherty S.C."/>
            <person name="Shefchek K.A."/>
            <person name="Hine E.E."/>
            <person name="Tallon L.J."/>
            <person name="Sadzewicz L.K."/>
            <person name="Rasko D.A."/>
        </authorList>
    </citation>
    <scope>NUCLEOTIDE SEQUENCE [LARGE SCALE GENOMIC DNA]</scope>
    <source>
        <strain evidence="1 2">ATCC 638</strain>
    </source>
</reference>